<feature type="compositionally biased region" description="Low complexity" evidence="1">
    <location>
        <begin position="252"/>
        <end position="268"/>
    </location>
</feature>
<sequence>MPRGAGIANGIEVSLLTLFSSYAPPRIGLTSPISVEFADGRKLNEFKTQHFSATETEVARTDVWLEAETEKEFQVVLRDLTPAPRSADGIIRVKLALDGRPAGDGLLDGFKTWTSWDTVDDVNNADVSREEARSIGSITAMVKFGRIVTKPSGIRRTTILADVGKILESDANGNLAKATEAEAPTSCNKFKFYARKTDSHYEFRMRYCTREVIRIKLGPDKPAQSIPTPSPARASTSLSSTPVNRKRLRQPSLSLSESSSSSSSSSSSESDDAGPTPALPIDGPQYRMQAMFKAFIESQLAEAERQRKAKAAKKLSKAEAKKQKREARARRRTEKGSRAVVDVTLDSHGEKEASGGMASTAVRGVESEVASGVKLERTGK</sequence>
<evidence type="ECO:0000313" key="2">
    <source>
        <dbReference type="EMBL" id="KAI9632672.1"/>
    </source>
</evidence>
<organism evidence="2 3">
    <name type="scientific">Dioszegia hungarica</name>
    <dbReference type="NCBI Taxonomy" id="4972"/>
    <lineage>
        <taxon>Eukaryota</taxon>
        <taxon>Fungi</taxon>
        <taxon>Dikarya</taxon>
        <taxon>Basidiomycota</taxon>
        <taxon>Agaricomycotina</taxon>
        <taxon>Tremellomycetes</taxon>
        <taxon>Tremellales</taxon>
        <taxon>Bulleribasidiaceae</taxon>
        <taxon>Dioszegia</taxon>
    </lineage>
</organism>
<dbReference type="EMBL" id="JAKWFO010000014">
    <property type="protein sequence ID" value="KAI9632672.1"/>
    <property type="molecule type" value="Genomic_DNA"/>
</dbReference>
<protein>
    <submittedName>
        <fullName evidence="2">Uncharacterized protein</fullName>
    </submittedName>
</protein>
<dbReference type="GeneID" id="77727244"/>
<accession>A0AA38H192</accession>
<evidence type="ECO:0000313" key="3">
    <source>
        <dbReference type="Proteomes" id="UP001164286"/>
    </source>
</evidence>
<feature type="region of interest" description="Disordered" evidence="1">
    <location>
        <begin position="219"/>
        <end position="283"/>
    </location>
</feature>
<feature type="compositionally biased region" description="Basic residues" evidence="1">
    <location>
        <begin position="322"/>
        <end position="333"/>
    </location>
</feature>
<reference evidence="2" key="1">
    <citation type="journal article" date="2022" name="G3 (Bethesda)">
        <title>High quality genome of the basidiomycete yeast Dioszegia hungarica PDD-24b-2 isolated from cloud water.</title>
        <authorList>
            <person name="Jarrige D."/>
            <person name="Haridas S."/>
            <person name="Bleykasten-Grosshans C."/>
            <person name="Joly M."/>
            <person name="Nadalig T."/>
            <person name="Sancelme M."/>
            <person name="Vuilleumier S."/>
            <person name="Grigoriev I.V."/>
            <person name="Amato P."/>
            <person name="Bringel F."/>
        </authorList>
    </citation>
    <scope>NUCLEOTIDE SEQUENCE</scope>
    <source>
        <strain evidence="2">PDD-24b-2</strain>
    </source>
</reference>
<comment type="caution">
    <text evidence="2">The sequence shown here is derived from an EMBL/GenBank/DDBJ whole genome shotgun (WGS) entry which is preliminary data.</text>
</comment>
<evidence type="ECO:0000256" key="1">
    <source>
        <dbReference type="SAM" id="MobiDB-lite"/>
    </source>
</evidence>
<dbReference type="AlphaFoldDB" id="A0AA38H192"/>
<proteinExistence type="predicted"/>
<keyword evidence="3" id="KW-1185">Reference proteome</keyword>
<feature type="region of interest" description="Disordered" evidence="1">
    <location>
        <begin position="306"/>
        <end position="380"/>
    </location>
</feature>
<dbReference type="RefSeq" id="XP_052942449.1">
    <property type="nucleotide sequence ID" value="XM_053088039.1"/>
</dbReference>
<name>A0AA38H192_9TREE</name>
<feature type="compositionally biased region" description="Polar residues" evidence="1">
    <location>
        <begin position="233"/>
        <end position="243"/>
    </location>
</feature>
<dbReference type="Proteomes" id="UP001164286">
    <property type="component" value="Unassembled WGS sequence"/>
</dbReference>
<gene>
    <name evidence="2" type="ORF">MKK02DRAFT_30427</name>
</gene>